<accession>A0A4Y2GUE6</accession>
<name>A0A4Y2GUE6_ARAVE</name>
<organism evidence="1 2">
    <name type="scientific">Araneus ventricosus</name>
    <name type="common">Orbweaver spider</name>
    <name type="synonym">Epeira ventricosa</name>
    <dbReference type="NCBI Taxonomy" id="182803"/>
    <lineage>
        <taxon>Eukaryota</taxon>
        <taxon>Metazoa</taxon>
        <taxon>Ecdysozoa</taxon>
        <taxon>Arthropoda</taxon>
        <taxon>Chelicerata</taxon>
        <taxon>Arachnida</taxon>
        <taxon>Araneae</taxon>
        <taxon>Araneomorphae</taxon>
        <taxon>Entelegynae</taxon>
        <taxon>Araneoidea</taxon>
        <taxon>Araneidae</taxon>
        <taxon>Araneus</taxon>
    </lineage>
</organism>
<keyword evidence="2" id="KW-1185">Reference proteome</keyword>
<proteinExistence type="predicted"/>
<dbReference type="AlphaFoldDB" id="A0A4Y2GUE6"/>
<dbReference type="Proteomes" id="UP000499080">
    <property type="component" value="Unassembled WGS sequence"/>
</dbReference>
<gene>
    <name evidence="1" type="ORF">AVEN_132868_1</name>
</gene>
<sequence>MANQQMWQRFVWRYLKAERTAREKPEEINFTTNKPRTMEKEPAHFEPLIIAFQAQMERLFGSDLEYVLVGRLELTCALEVRGKRRSAFENVPT</sequence>
<evidence type="ECO:0000313" key="1">
    <source>
        <dbReference type="EMBL" id="GBM56396.1"/>
    </source>
</evidence>
<protein>
    <submittedName>
        <fullName evidence="1">Uncharacterized protein</fullName>
    </submittedName>
</protein>
<reference evidence="1 2" key="1">
    <citation type="journal article" date="2019" name="Sci. Rep.">
        <title>Orb-weaving spider Araneus ventricosus genome elucidates the spidroin gene catalogue.</title>
        <authorList>
            <person name="Kono N."/>
            <person name="Nakamura H."/>
            <person name="Ohtoshi R."/>
            <person name="Moran D.A.P."/>
            <person name="Shinohara A."/>
            <person name="Yoshida Y."/>
            <person name="Fujiwara M."/>
            <person name="Mori M."/>
            <person name="Tomita M."/>
            <person name="Arakawa K."/>
        </authorList>
    </citation>
    <scope>NUCLEOTIDE SEQUENCE [LARGE SCALE GENOMIC DNA]</scope>
</reference>
<comment type="caution">
    <text evidence="1">The sequence shown here is derived from an EMBL/GenBank/DDBJ whole genome shotgun (WGS) entry which is preliminary data.</text>
</comment>
<evidence type="ECO:0000313" key="2">
    <source>
        <dbReference type="Proteomes" id="UP000499080"/>
    </source>
</evidence>
<dbReference type="EMBL" id="BGPR01001543">
    <property type="protein sequence ID" value="GBM56396.1"/>
    <property type="molecule type" value="Genomic_DNA"/>
</dbReference>